<keyword evidence="3" id="KW-1185">Reference proteome</keyword>
<dbReference type="EMBL" id="LODT01000045">
    <property type="protein sequence ID" value="KYQ88976.1"/>
    <property type="molecule type" value="Genomic_DNA"/>
</dbReference>
<dbReference type="Proteomes" id="UP000076078">
    <property type="component" value="Unassembled WGS sequence"/>
</dbReference>
<gene>
    <name evidence="2" type="ORF">DLAC_10476</name>
</gene>
<dbReference type="GO" id="GO:0006412">
    <property type="term" value="P:translation"/>
    <property type="evidence" value="ECO:0007669"/>
    <property type="project" value="InterPro"/>
</dbReference>
<dbReference type="InParanoid" id="A0A151Z4U2"/>
<dbReference type="InterPro" id="IPR035970">
    <property type="entry name" value="60S_ribosomal_eL19_sf"/>
</dbReference>
<reference evidence="2 3" key="1">
    <citation type="submission" date="2015-12" db="EMBL/GenBank/DDBJ databases">
        <title>Dictyostelia acquired genes for synthesis and detection of signals that induce cell-type specialization by lateral gene transfer from prokaryotes.</title>
        <authorList>
            <person name="Gloeckner G."/>
            <person name="Schaap P."/>
        </authorList>
    </citation>
    <scope>NUCLEOTIDE SEQUENCE [LARGE SCALE GENOMIC DNA]</scope>
    <source>
        <strain evidence="2 3">TK</strain>
    </source>
</reference>
<organism evidence="2 3">
    <name type="scientific">Tieghemostelium lacteum</name>
    <name type="common">Slime mold</name>
    <name type="synonym">Dictyostelium lacteum</name>
    <dbReference type="NCBI Taxonomy" id="361077"/>
    <lineage>
        <taxon>Eukaryota</taxon>
        <taxon>Amoebozoa</taxon>
        <taxon>Evosea</taxon>
        <taxon>Eumycetozoa</taxon>
        <taxon>Dictyostelia</taxon>
        <taxon>Dictyosteliales</taxon>
        <taxon>Raperosteliaceae</taxon>
        <taxon>Tieghemostelium</taxon>
    </lineage>
</organism>
<dbReference type="GO" id="GO:0003735">
    <property type="term" value="F:structural constituent of ribosome"/>
    <property type="evidence" value="ECO:0007669"/>
    <property type="project" value="InterPro"/>
</dbReference>
<accession>A0A151Z4U2</accession>
<protein>
    <recommendedName>
        <fullName evidence="1">Ribosomal protein L19e N-terminal domain-containing protein</fullName>
    </recommendedName>
</protein>
<dbReference type="GO" id="GO:0005840">
    <property type="term" value="C:ribosome"/>
    <property type="evidence" value="ECO:0007669"/>
    <property type="project" value="InterPro"/>
</dbReference>
<evidence type="ECO:0000313" key="3">
    <source>
        <dbReference type="Proteomes" id="UP000076078"/>
    </source>
</evidence>
<dbReference type="SUPFAM" id="SSF48140">
    <property type="entry name" value="Ribosomal protein L19 (L19e)"/>
    <property type="match status" value="1"/>
</dbReference>
<dbReference type="Pfam" id="PF01280">
    <property type="entry name" value="Ribosomal_L19e"/>
    <property type="match status" value="1"/>
</dbReference>
<feature type="domain" description="Ribosomal protein L19e N-terminal" evidence="1">
    <location>
        <begin position="1"/>
        <end position="39"/>
    </location>
</feature>
<dbReference type="AlphaFoldDB" id="A0A151Z4U2"/>
<dbReference type="OMA" id="VGAKKVW"/>
<dbReference type="InterPro" id="IPR015972">
    <property type="entry name" value="Ribosomal_eL19_dom1"/>
</dbReference>
<dbReference type="Gene3D" id="1.10.1650.10">
    <property type="match status" value="1"/>
</dbReference>
<evidence type="ECO:0000259" key="1">
    <source>
        <dbReference type="Pfam" id="PF01280"/>
    </source>
</evidence>
<name>A0A151Z4U2_TIELA</name>
<dbReference type="InterPro" id="IPR057259">
    <property type="entry name" value="Ribosomal_L19e"/>
</dbReference>
<evidence type="ECO:0000313" key="2">
    <source>
        <dbReference type="EMBL" id="KYQ88976.1"/>
    </source>
</evidence>
<dbReference type="OrthoDB" id="5407653at2759"/>
<comment type="caution">
    <text evidence="2">The sequence shown here is derived from an EMBL/GenBank/DDBJ whole genome shotgun (WGS) entry which is preliminary data.</text>
</comment>
<proteinExistence type="predicted"/>
<sequence>MKVGFRKIWLDPNQMEKIQSTRTREGIRDLIQQGLIKRKFTTRGSYKPSKGPFLYAKEDIHSQLKKD</sequence>